<keyword evidence="1" id="KW-0472">Membrane</keyword>
<name>A0ABV6LKS4_9BACI</name>
<dbReference type="EMBL" id="JBHLTP010000003">
    <property type="protein sequence ID" value="MFC0522949.1"/>
    <property type="molecule type" value="Genomic_DNA"/>
</dbReference>
<organism evidence="2 3">
    <name type="scientific">Pontibacillus salicampi</name>
    <dbReference type="NCBI Taxonomy" id="1449801"/>
    <lineage>
        <taxon>Bacteria</taxon>
        <taxon>Bacillati</taxon>
        <taxon>Bacillota</taxon>
        <taxon>Bacilli</taxon>
        <taxon>Bacillales</taxon>
        <taxon>Bacillaceae</taxon>
        <taxon>Pontibacillus</taxon>
    </lineage>
</organism>
<feature type="transmembrane region" description="Helical" evidence="1">
    <location>
        <begin position="67"/>
        <end position="93"/>
    </location>
</feature>
<evidence type="ECO:0000313" key="2">
    <source>
        <dbReference type="EMBL" id="MFC0522949.1"/>
    </source>
</evidence>
<evidence type="ECO:0000256" key="1">
    <source>
        <dbReference type="SAM" id="Phobius"/>
    </source>
</evidence>
<protein>
    <submittedName>
        <fullName evidence="2">Uncharacterized protein</fullName>
    </submittedName>
</protein>
<feature type="transmembrane region" description="Helical" evidence="1">
    <location>
        <begin position="39"/>
        <end position="55"/>
    </location>
</feature>
<proteinExistence type="predicted"/>
<evidence type="ECO:0000313" key="3">
    <source>
        <dbReference type="Proteomes" id="UP001589836"/>
    </source>
</evidence>
<dbReference type="Proteomes" id="UP001589836">
    <property type="component" value="Unassembled WGS sequence"/>
</dbReference>
<sequence>MSTFLLGIALFVNLFYIAITLFGLDTWLGIRVGNYNGELGVLLVVSFIISLYIFFKEKQKHVNSFKIFSLIVITLSVGTFGWFSFLNILGLFMEF</sequence>
<keyword evidence="3" id="KW-1185">Reference proteome</keyword>
<keyword evidence="1" id="KW-0812">Transmembrane</keyword>
<accession>A0ABV6LKS4</accession>
<reference evidence="2 3" key="1">
    <citation type="submission" date="2024-09" db="EMBL/GenBank/DDBJ databases">
        <authorList>
            <person name="Sun Q."/>
            <person name="Mori K."/>
        </authorList>
    </citation>
    <scope>NUCLEOTIDE SEQUENCE [LARGE SCALE GENOMIC DNA]</scope>
    <source>
        <strain evidence="2 3">NCAIM B.02529</strain>
    </source>
</reference>
<gene>
    <name evidence="2" type="ORF">ACFFGV_05000</name>
</gene>
<comment type="caution">
    <text evidence="2">The sequence shown here is derived from an EMBL/GenBank/DDBJ whole genome shotgun (WGS) entry which is preliminary data.</text>
</comment>
<keyword evidence="1" id="KW-1133">Transmembrane helix</keyword>
<dbReference type="RefSeq" id="WP_377345472.1">
    <property type="nucleotide sequence ID" value="NZ_JBHLTP010000003.1"/>
</dbReference>